<proteinExistence type="predicted"/>
<evidence type="ECO:0000313" key="3">
    <source>
        <dbReference type="Proteomes" id="UP001319861"/>
    </source>
</evidence>
<dbReference type="PANTHER" id="PTHR43610:SF1">
    <property type="entry name" value="N-ACETYLTRANSFERASE DOMAIN-CONTAINING PROTEIN"/>
    <property type="match status" value="1"/>
</dbReference>
<reference evidence="2 3" key="1">
    <citation type="journal article" date="2021" name="J. Biosci. Bioeng.">
        <title>Identification and characterization of a chc gene cluster responsible for the aromatization pathway of cyclohexanecarboxylate degradation in Sinomonas cyclohexanicum ATCC 51369.</title>
        <authorList>
            <person name="Yamamoto T."/>
            <person name="Hasegawa Y."/>
            <person name="Lau P.C.K."/>
            <person name="Iwaki H."/>
        </authorList>
    </citation>
    <scope>NUCLEOTIDE SEQUENCE [LARGE SCALE GENOMIC DNA]</scope>
    <source>
        <strain evidence="2 3">ATCC 51369</strain>
    </source>
</reference>
<dbReference type="Pfam" id="PF13302">
    <property type="entry name" value="Acetyltransf_3"/>
    <property type="match status" value="1"/>
</dbReference>
<gene>
    <name evidence="2" type="ORF">SCMU_32200</name>
</gene>
<dbReference type="EMBL" id="AP024525">
    <property type="protein sequence ID" value="BCT77378.1"/>
    <property type="molecule type" value="Genomic_DNA"/>
</dbReference>
<dbReference type="RefSeq" id="WP_229230086.1">
    <property type="nucleotide sequence ID" value="NZ_AP024525.1"/>
</dbReference>
<feature type="domain" description="N-acetyltransferase" evidence="1">
    <location>
        <begin position="15"/>
        <end position="153"/>
    </location>
</feature>
<name>A0ABN6FNI2_SINCY</name>
<dbReference type="SUPFAM" id="SSF55729">
    <property type="entry name" value="Acyl-CoA N-acyltransferases (Nat)"/>
    <property type="match status" value="1"/>
</dbReference>
<sequence>MPFLEPVTLTGRLVALEPLSHDHRAELEDAVRDGELWNLWYTSVPQPEGMAAEIDRRLALQDAGSMLPFAARRASDGRVIGMTTYMNADDANRRVEIGSTWNAASAQGTGTNAESKLLLLRHAFEELGCIAVEFRTHWMNRQSRAAIERLGAKQDGVLRSHQIMPDGSLRDTVVYSIVASEWPMVRNGLELRLAAH</sequence>
<dbReference type="PANTHER" id="PTHR43610">
    <property type="entry name" value="BLL6696 PROTEIN"/>
    <property type="match status" value="1"/>
</dbReference>
<protein>
    <submittedName>
        <fullName evidence="2">GCN5 family N-acetyltransferase</fullName>
    </submittedName>
</protein>
<keyword evidence="3" id="KW-1185">Reference proteome</keyword>
<dbReference type="InterPro" id="IPR016181">
    <property type="entry name" value="Acyl_CoA_acyltransferase"/>
</dbReference>
<dbReference type="Gene3D" id="3.40.630.30">
    <property type="match status" value="1"/>
</dbReference>
<organism evidence="2 3">
    <name type="scientific">Sinomonas cyclohexanicum</name>
    <name type="common">Corynebacterium cyclohexanicum</name>
    <dbReference type="NCBI Taxonomy" id="322009"/>
    <lineage>
        <taxon>Bacteria</taxon>
        <taxon>Bacillati</taxon>
        <taxon>Actinomycetota</taxon>
        <taxon>Actinomycetes</taxon>
        <taxon>Micrococcales</taxon>
        <taxon>Micrococcaceae</taxon>
        <taxon>Sinomonas</taxon>
    </lineage>
</organism>
<dbReference type="InterPro" id="IPR000182">
    <property type="entry name" value="GNAT_dom"/>
</dbReference>
<evidence type="ECO:0000313" key="2">
    <source>
        <dbReference type="EMBL" id="BCT77378.1"/>
    </source>
</evidence>
<evidence type="ECO:0000259" key="1">
    <source>
        <dbReference type="Pfam" id="PF13302"/>
    </source>
</evidence>
<accession>A0ABN6FNI2</accession>
<dbReference type="Proteomes" id="UP001319861">
    <property type="component" value="Chromosome"/>
</dbReference>